<gene>
    <name evidence="1" type="ORF">QAD02_009126</name>
</gene>
<evidence type="ECO:0000313" key="1">
    <source>
        <dbReference type="EMBL" id="KAJ8667463.1"/>
    </source>
</evidence>
<evidence type="ECO:0000313" key="2">
    <source>
        <dbReference type="Proteomes" id="UP001239111"/>
    </source>
</evidence>
<dbReference type="Proteomes" id="UP001239111">
    <property type="component" value="Chromosome 4"/>
</dbReference>
<proteinExistence type="predicted"/>
<reference evidence="1" key="1">
    <citation type="submission" date="2023-04" db="EMBL/GenBank/DDBJ databases">
        <title>A chromosome-level genome assembly of the parasitoid wasp Eretmocerus hayati.</title>
        <authorList>
            <person name="Zhong Y."/>
            <person name="Liu S."/>
            <person name="Liu Y."/>
        </authorList>
    </citation>
    <scope>NUCLEOTIDE SEQUENCE</scope>
    <source>
        <strain evidence="1">ZJU_SS_LIU_2023</strain>
    </source>
</reference>
<comment type="caution">
    <text evidence="1">The sequence shown here is derived from an EMBL/GenBank/DDBJ whole genome shotgun (WGS) entry which is preliminary data.</text>
</comment>
<name>A0ACC2N8N0_9HYME</name>
<protein>
    <submittedName>
        <fullName evidence="1">Uncharacterized protein</fullName>
    </submittedName>
</protein>
<accession>A0ACC2N8N0</accession>
<sequence length="214" mass="23744">MSTNTRDNIDEPVAEIVETIGINSITDSGQTSSLTNVFNEANDRSADQLNRESAQDVFTAPPVRSKRPSSTSASSCGDNSQGIQRPAKTVKKSKTEFSIEVLREQLKPAIPFFEEKYPDSSVHLNNLEDFLYRSHGNPNAVGIAREIWPDLTETKNLLLETRDHVSDRNIKARLTKITKKLELAIQGKPVPAGSDDEMSSTDEPSQNHTKQQHV</sequence>
<keyword evidence="2" id="KW-1185">Reference proteome</keyword>
<dbReference type="EMBL" id="CM056744">
    <property type="protein sequence ID" value="KAJ8667463.1"/>
    <property type="molecule type" value="Genomic_DNA"/>
</dbReference>
<organism evidence="1 2">
    <name type="scientific">Eretmocerus hayati</name>
    <dbReference type="NCBI Taxonomy" id="131215"/>
    <lineage>
        <taxon>Eukaryota</taxon>
        <taxon>Metazoa</taxon>
        <taxon>Ecdysozoa</taxon>
        <taxon>Arthropoda</taxon>
        <taxon>Hexapoda</taxon>
        <taxon>Insecta</taxon>
        <taxon>Pterygota</taxon>
        <taxon>Neoptera</taxon>
        <taxon>Endopterygota</taxon>
        <taxon>Hymenoptera</taxon>
        <taxon>Apocrita</taxon>
        <taxon>Proctotrupomorpha</taxon>
        <taxon>Chalcidoidea</taxon>
        <taxon>Aphelinidae</taxon>
        <taxon>Aphelininae</taxon>
        <taxon>Eretmocerus</taxon>
    </lineage>
</organism>